<sequence length="41" mass="4899">MRNGFAQILQKKRQQLRLTLDAIRKRISKEEQAQHFTGNNM</sequence>
<dbReference type="EMBL" id="KI687229">
    <property type="protein sequence ID" value="ETK82369.1"/>
    <property type="molecule type" value="Genomic_DNA"/>
</dbReference>
<accession>W2GHG4</accession>
<dbReference type="AlphaFoldDB" id="W2GHG4"/>
<name>W2GHG4_PHYNI</name>
<reference evidence="2" key="1">
    <citation type="submission" date="2013-11" db="EMBL/GenBank/DDBJ databases">
        <title>The Genome Sequence of Phytophthora parasitica CJ02B3.</title>
        <authorList>
            <consortium name="The Broad Institute Genomics Platform"/>
            <person name="Russ C."/>
            <person name="Tyler B."/>
            <person name="Panabieres F."/>
            <person name="Shan W."/>
            <person name="Tripathy S."/>
            <person name="Grunwald N."/>
            <person name="Machado M."/>
            <person name="Johnson C.S."/>
            <person name="Arredondo F."/>
            <person name="Hong C."/>
            <person name="Coffey M."/>
            <person name="Young S.K."/>
            <person name="Zeng Q."/>
            <person name="Gargeya S."/>
            <person name="Fitzgerald M."/>
            <person name="Abouelleil A."/>
            <person name="Alvarado L."/>
            <person name="Chapman S.B."/>
            <person name="Gainer-Dewar J."/>
            <person name="Goldberg J."/>
            <person name="Griggs A."/>
            <person name="Gujja S."/>
            <person name="Hansen M."/>
            <person name="Howarth C."/>
            <person name="Imamovic A."/>
            <person name="Ireland A."/>
            <person name="Larimer J."/>
            <person name="McCowan C."/>
            <person name="Murphy C."/>
            <person name="Pearson M."/>
            <person name="Poon T.W."/>
            <person name="Priest M."/>
            <person name="Roberts A."/>
            <person name="Saif S."/>
            <person name="Shea T."/>
            <person name="Sykes S."/>
            <person name="Wortman J."/>
            <person name="Nusbaum C."/>
            <person name="Birren B."/>
        </authorList>
    </citation>
    <scope>NUCLEOTIDE SEQUENCE [LARGE SCALE GENOMIC DNA]</scope>
    <source>
        <strain evidence="2">CJ02B3</strain>
    </source>
</reference>
<organism evidence="2">
    <name type="scientific">Phytophthora nicotianae</name>
    <name type="common">Potato buckeye rot agent</name>
    <name type="synonym">Phytophthora parasitica</name>
    <dbReference type="NCBI Taxonomy" id="4792"/>
    <lineage>
        <taxon>Eukaryota</taxon>
        <taxon>Sar</taxon>
        <taxon>Stramenopiles</taxon>
        <taxon>Oomycota</taxon>
        <taxon>Peronosporomycetes</taxon>
        <taxon>Peronosporales</taxon>
        <taxon>Peronosporaceae</taxon>
        <taxon>Phytophthora</taxon>
    </lineage>
</organism>
<keyword evidence="1" id="KW-0175">Coiled coil</keyword>
<proteinExistence type="predicted"/>
<dbReference type="Proteomes" id="UP000053236">
    <property type="component" value="Unassembled WGS sequence"/>
</dbReference>
<evidence type="ECO:0000313" key="2">
    <source>
        <dbReference type="EMBL" id="ETK82369.1"/>
    </source>
</evidence>
<gene>
    <name evidence="2" type="ORF">L915_12233</name>
</gene>
<evidence type="ECO:0000256" key="1">
    <source>
        <dbReference type="SAM" id="Coils"/>
    </source>
</evidence>
<protein>
    <submittedName>
        <fullName evidence="2">Uncharacterized protein</fullName>
    </submittedName>
</protein>
<feature type="coiled-coil region" evidence="1">
    <location>
        <begin position="6"/>
        <end position="33"/>
    </location>
</feature>